<protein>
    <submittedName>
        <fullName evidence="2">Acyl carrier protein</fullName>
    </submittedName>
</protein>
<accession>A0A6G4AHK1</accession>
<dbReference type="AlphaFoldDB" id="A0A6G4AHK1"/>
<evidence type="ECO:0000313" key="2">
    <source>
        <dbReference type="EMBL" id="NEW72720.1"/>
    </source>
</evidence>
<proteinExistence type="predicted"/>
<dbReference type="Gene3D" id="1.10.1200.10">
    <property type="entry name" value="ACP-like"/>
    <property type="match status" value="1"/>
</dbReference>
<organism evidence="2 3">
    <name type="scientific">Streptomyces rhizosphaericus</name>
    <dbReference type="NCBI Taxonomy" id="114699"/>
    <lineage>
        <taxon>Bacteria</taxon>
        <taxon>Bacillati</taxon>
        <taxon>Actinomycetota</taxon>
        <taxon>Actinomycetes</taxon>
        <taxon>Kitasatosporales</taxon>
        <taxon>Streptomycetaceae</taxon>
        <taxon>Streptomyces</taxon>
        <taxon>Streptomyces violaceusniger group</taxon>
    </lineage>
</organism>
<dbReference type="PROSITE" id="PS50075">
    <property type="entry name" value="CARRIER"/>
    <property type="match status" value="1"/>
</dbReference>
<dbReference type="SUPFAM" id="SSF47336">
    <property type="entry name" value="ACP-like"/>
    <property type="match status" value="1"/>
</dbReference>
<evidence type="ECO:0000313" key="3">
    <source>
        <dbReference type="Proteomes" id="UP000476310"/>
    </source>
</evidence>
<feature type="domain" description="Carrier" evidence="1">
    <location>
        <begin position="1"/>
        <end position="79"/>
    </location>
</feature>
<reference evidence="2" key="1">
    <citation type="submission" date="2020-02" db="EMBL/GenBank/DDBJ databases">
        <title>A new Streptomyces sp. for controlling soil-borne diseases.</title>
        <authorList>
            <person name="Li X."/>
            <person name="Tian Y."/>
            <person name="Gao K."/>
        </authorList>
    </citation>
    <scope>NUCLEOTIDE SEQUENCE [LARGE SCALE GENOMIC DNA]</scope>
    <source>
        <strain evidence="2">0250</strain>
    </source>
</reference>
<dbReference type="Proteomes" id="UP000476310">
    <property type="component" value="Unassembled WGS sequence"/>
</dbReference>
<dbReference type="InterPro" id="IPR036736">
    <property type="entry name" value="ACP-like_sf"/>
</dbReference>
<dbReference type="RefSeq" id="WP_138911609.1">
    <property type="nucleotide sequence ID" value="NZ_JAAIKT010000024.1"/>
</dbReference>
<sequence length="89" mass="10158">MTRTDKIIRFIEERFLIEFGADVTPQSDLFKDGIVDSFGYIQLMSFLEQEFSLDIKSEEFLLDVPATLEALDKFVAERTESQGDAPCAE</sequence>
<keyword evidence="3" id="KW-1185">Reference proteome</keyword>
<name>A0A6G4AHK1_9ACTN</name>
<evidence type="ECO:0000259" key="1">
    <source>
        <dbReference type="PROSITE" id="PS50075"/>
    </source>
</evidence>
<gene>
    <name evidence="2" type="ORF">G4H13_20535</name>
</gene>
<dbReference type="InterPro" id="IPR009081">
    <property type="entry name" value="PP-bd_ACP"/>
</dbReference>
<dbReference type="EMBL" id="JAAIKT010000024">
    <property type="protein sequence ID" value="NEW72720.1"/>
    <property type="molecule type" value="Genomic_DNA"/>
</dbReference>
<comment type="caution">
    <text evidence="2">The sequence shown here is derived from an EMBL/GenBank/DDBJ whole genome shotgun (WGS) entry which is preliminary data.</text>
</comment>